<dbReference type="SUPFAM" id="SSF51905">
    <property type="entry name" value="FAD/NAD(P)-binding domain"/>
    <property type="match status" value="1"/>
</dbReference>
<dbReference type="GO" id="GO:0016491">
    <property type="term" value="F:oxidoreductase activity"/>
    <property type="evidence" value="ECO:0007669"/>
    <property type="project" value="UniProtKB-KW"/>
</dbReference>
<dbReference type="STRING" id="1179773.BN6_33550"/>
<sequence>MTRSTAAVVGSGVAGLTAAYLLQKQFDVTLFEADSRLGGHVDTREVDIAGRKLLAEAGFLIYNERTSPGLKRLFAELGVTGQPAALTTDVTCADCGFVHAANPLGTDTTPDRPENIDADTWKRFLDDIARFSAALQEMATSGKETTLVIGELLEQGGFSEYFVRHFLYPRTGSWFVSGYRALEVLPVQFVVNTFKNQGLLEPDPFSSWRMVSEGGREYVRRIAEQLTSVRTATSVNSIRRSDLGIEIHDAAGGSHRFDKAVIATHASQARKILVDATAPERELLGSVQYTPIEVLVHTDTTVLRNDRVGTSPLNVRVSCLTHRTSMDHFHVDVAAVSSLDVPERVLVSYNSVDLIAPERILARASYEHPRFDAINFAAQHRLADLSGPTLAFAGSYFGSGFHEDGCDSAIRAVAALGVTW</sequence>
<protein>
    <submittedName>
        <fullName evidence="2">Amine oxidase</fullName>
        <ecNumber evidence="2">1.13.12.-</ecNumber>
    </submittedName>
</protein>
<dbReference type="OrthoDB" id="20837at2"/>
<dbReference type="AlphaFoldDB" id="K0JZF4"/>
<dbReference type="eggNOG" id="COG2907">
    <property type="taxonomic scope" value="Bacteria"/>
</dbReference>
<dbReference type="PANTHER" id="PTHR42923">
    <property type="entry name" value="PROTOPORPHYRINOGEN OXIDASE"/>
    <property type="match status" value="1"/>
</dbReference>
<proteinExistence type="predicted"/>
<evidence type="ECO:0000313" key="2">
    <source>
        <dbReference type="EMBL" id="CCH30657.1"/>
    </source>
</evidence>
<dbReference type="Pfam" id="PF01593">
    <property type="entry name" value="Amino_oxidase"/>
    <property type="match status" value="1"/>
</dbReference>
<organism evidence="2 3">
    <name type="scientific">Saccharothrix espanaensis (strain ATCC 51144 / DSM 44229 / JCM 9112 / NBRC 15066 / NRRL 15764)</name>
    <dbReference type="NCBI Taxonomy" id="1179773"/>
    <lineage>
        <taxon>Bacteria</taxon>
        <taxon>Bacillati</taxon>
        <taxon>Actinomycetota</taxon>
        <taxon>Actinomycetes</taxon>
        <taxon>Pseudonocardiales</taxon>
        <taxon>Pseudonocardiaceae</taxon>
        <taxon>Saccharothrix</taxon>
    </lineage>
</organism>
<keyword evidence="3" id="KW-1185">Reference proteome</keyword>
<evidence type="ECO:0000313" key="3">
    <source>
        <dbReference type="Proteomes" id="UP000006281"/>
    </source>
</evidence>
<dbReference type="Gene3D" id="3.90.660.10">
    <property type="match status" value="1"/>
</dbReference>
<dbReference type="InterPro" id="IPR002937">
    <property type="entry name" value="Amino_oxidase"/>
</dbReference>
<dbReference type="RefSeq" id="WP_015100769.1">
    <property type="nucleotide sequence ID" value="NC_019673.1"/>
</dbReference>
<dbReference type="EC" id="1.13.12.-" evidence="2"/>
<dbReference type="Gene3D" id="1.10.405.10">
    <property type="entry name" value="Guanine Nucleotide Dissociation Inhibitor, domain 1"/>
    <property type="match status" value="1"/>
</dbReference>
<dbReference type="Gene3D" id="3.50.50.60">
    <property type="entry name" value="FAD/NAD(P)-binding domain"/>
    <property type="match status" value="1"/>
</dbReference>
<dbReference type="Proteomes" id="UP000006281">
    <property type="component" value="Chromosome"/>
</dbReference>
<evidence type="ECO:0000259" key="1">
    <source>
        <dbReference type="Pfam" id="PF01593"/>
    </source>
</evidence>
<reference evidence="2 3" key="1">
    <citation type="journal article" date="2012" name="BMC Genomics">
        <title>Complete genome sequence of Saccharothrix espanaensis DSM 44229T and comparison to the other completely sequenced Pseudonocardiaceae.</title>
        <authorList>
            <person name="Strobel T."/>
            <person name="Al-Dilaimi A."/>
            <person name="Blom J."/>
            <person name="Gessner A."/>
            <person name="Kalinowski J."/>
            <person name="Luzhetska M."/>
            <person name="Puhler A."/>
            <person name="Szczepanowski R."/>
            <person name="Bechthold A."/>
            <person name="Ruckert C."/>
        </authorList>
    </citation>
    <scope>NUCLEOTIDE SEQUENCE [LARGE SCALE GENOMIC DNA]</scope>
    <source>
        <strain evidence="3">ATCC 51144 / DSM 44229 / JCM 9112 / NBRC 15066 / NRRL 15764</strain>
    </source>
</reference>
<dbReference type="KEGG" id="sesp:BN6_33550"/>
<dbReference type="HOGENOM" id="CLU_028123_1_0_11"/>
<dbReference type="InterPro" id="IPR050464">
    <property type="entry name" value="Zeta_carotene_desat/Oxidored"/>
</dbReference>
<name>K0JZF4_SACES</name>
<dbReference type="EMBL" id="HE804045">
    <property type="protein sequence ID" value="CCH30657.1"/>
    <property type="molecule type" value="Genomic_DNA"/>
</dbReference>
<accession>K0JZF4</accession>
<dbReference type="InterPro" id="IPR036188">
    <property type="entry name" value="FAD/NAD-bd_sf"/>
</dbReference>
<feature type="domain" description="Amine oxidase" evidence="1">
    <location>
        <begin position="13"/>
        <end position="305"/>
    </location>
</feature>
<dbReference type="PANTHER" id="PTHR42923:SF17">
    <property type="entry name" value="AMINE OXIDASE DOMAIN-CONTAINING PROTEIN"/>
    <property type="match status" value="1"/>
</dbReference>
<dbReference type="PATRIC" id="fig|1179773.3.peg.3357"/>
<gene>
    <name evidence="2" type="ordered locus">BN6_33550</name>
</gene>
<keyword evidence="2" id="KW-0560">Oxidoreductase</keyword>
<dbReference type="BioCyc" id="SESP1179773:BN6_RS16280-MONOMER"/>